<feature type="compositionally biased region" description="Polar residues" evidence="1">
    <location>
        <begin position="509"/>
        <end position="522"/>
    </location>
</feature>
<feature type="region of interest" description="Disordered" evidence="1">
    <location>
        <begin position="496"/>
        <end position="534"/>
    </location>
</feature>
<name>A0AA39C847_9HYME</name>
<evidence type="ECO:0000256" key="1">
    <source>
        <dbReference type="SAM" id="MobiDB-lite"/>
    </source>
</evidence>
<keyword evidence="3" id="KW-1185">Reference proteome</keyword>
<dbReference type="Proteomes" id="UP001168990">
    <property type="component" value="Unassembled WGS sequence"/>
</dbReference>
<feature type="compositionally biased region" description="Polar residues" evidence="1">
    <location>
        <begin position="225"/>
        <end position="235"/>
    </location>
</feature>
<gene>
    <name evidence="2" type="ORF">PV328_010126</name>
</gene>
<proteinExistence type="predicted"/>
<feature type="compositionally biased region" description="Basic and acidic residues" evidence="1">
    <location>
        <begin position="165"/>
        <end position="183"/>
    </location>
</feature>
<feature type="region of interest" description="Disordered" evidence="1">
    <location>
        <begin position="68"/>
        <end position="125"/>
    </location>
</feature>
<dbReference type="EMBL" id="JAQQBS010001424">
    <property type="protein sequence ID" value="KAK0159215.1"/>
    <property type="molecule type" value="Genomic_DNA"/>
</dbReference>
<feature type="region of interest" description="Disordered" evidence="1">
    <location>
        <begin position="297"/>
        <end position="349"/>
    </location>
</feature>
<reference evidence="2" key="2">
    <citation type="submission" date="2023-03" db="EMBL/GenBank/DDBJ databases">
        <authorList>
            <person name="Inwood S.N."/>
            <person name="Skelly J.G."/>
            <person name="Guhlin J."/>
            <person name="Harrop T.W.R."/>
            <person name="Goldson S.G."/>
            <person name="Dearden P.K."/>
        </authorList>
    </citation>
    <scope>NUCLEOTIDE SEQUENCE</scope>
    <source>
        <strain evidence="2">Irish</strain>
        <tissue evidence="2">Whole body</tissue>
    </source>
</reference>
<protein>
    <submittedName>
        <fullName evidence="2">Uncharacterized protein</fullName>
    </submittedName>
</protein>
<feature type="compositionally biased region" description="Low complexity" evidence="1">
    <location>
        <begin position="328"/>
        <end position="349"/>
    </location>
</feature>
<feature type="compositionally biased region" description="Basic and acidic residues" evidence="1">
    <location>
        <begin position="214"/>
        <end position="224"/>
    </location>
</feature>
<sequence>MSSATFDGNADSSGASGFCAAPPPPPPPPVSGQMPAMRINTVEMPMSRRPLIKNNDPYEPPAAIQNAMMTKDKKPFTYTPGMGGKLDLSQIRSPRMARRVAKNANDEGIEGPPKSPLASEQPRPVSTGANLFIQPQVAVPVFPTNIPPATQLNRAPQINRTLSNAEERNTESQRPTVRIEHKLPSQPTTPDTPTTPPHITLAKAPTPWLQNKNKPQDDLPEWAKRNTTNGSSTAYSPPESPPGANVQTIFVQQPPSPQVTQLPLTRPAQQRIVQQIKPVQSPAERIIPLSVEDRPSVFSVKNEPGHHQLKQSSPHHQQRWGQPAASTQPQSSPVNKVVSNSSKTQQSSSPATYIVPIVVEGSNDRTTKIINNPYQQSGPAQNQVNKNVQRSPIPTQQECGPVQSRSFRVLQKITDTDGDDVDNEQIRKLQLTEDDKLLMNKFKEQVDSDNYLHQEEDPRYRGAAIPSRAFRYLQNMTDSNEPPANPNAAPRAVNSALKRQNRNSRTFEETQANLPPSEQQVQEPKKYTGSAIPSRSFRILQAMTTPETVGPDTTDY</sequence>
<evidence type="ECO:0000313" key="2">
    <source>
        <dbReference type="EMBL" id="KAK0159215.1"/>
    </source>
</evidence>
<comment type="caution">
    <text evidence="2">The sequence shown here is derived from an EMBL/GenBank/DDBJ whole genome shotgun (WGS) entry which is preliminary data.</text>
</comment>
<feature type="region of interest" description="Disordered" evidence="1">
    <location>
        <begin position="148"/>
        <end position="248"/>
    </location>
</feature>
<feature type="region of interest" description="Disordered" evidence="1">
    <location>
        <begin position="1"/>
        <end position="35"/>
    </location>
</feature>
<evidence type="ECO:0000313" key="3">
    <source>
        <dbReference type="Proteomes" id="UP001168990"/>
    </source>
</evidence>
<organism evidence="2 3">
    <name type="scientific">Microctonus aethiopoides</name>
    <dbReference type="NCBI Taxonomy" id="144406"/>
    <lineage>
        <taxon>Eukaryota</taxon>
        <taxon>Metazoa</taxon>
        <taxon>Ecdysozoa</taxon>
        <taxon>Arthropoda</taxon>
        <taxon>Hexapoda</taxon>
        <taxon>Insecta</taxon>
        <taxon>Pterygota</taxon>
        <taxon>Neoptera</taxon>
        <taxon>Endopterygota</taxon>
        <taxon>Hymenoptera</taxon>
        <taxon>Apocrita</taxon>
        <taxon>Ichneumonoidea</taxon>
        <taxon>Braconidae</taxon>
        <taxon>Euphorinae</taxon>
        <taxon>Microctonus</taxon>
    </lineage>
</organism>
<feature type="compositionally biased region" description="Pro residues" evidence="1">
    <location>
        <begin position="21"/>
        <end position="30"/>
    </location>
</feature>
<dbReference type="AlphaFoldDB" id="A0AA39C847"/>
<feature type="compositionally biased region" description="Polar residues" evidence="1">
    <location>
        <begin position="1"/>
        <end position="15"/>
    </location>
</feature>
<feature type="compositionally biased region" description="Polar residues" evidence="1">
    <location>
        <begin position="148"/>
        <end position="164"/>
    </location>
</feature>
<reference evidence="2" key="1">
    <citation type="journal article" date="2023" name="bioRxiv">
        <title>Scaffold-level genome assemblies of two parasitoid biocontrol wasps reveal the parthenogenesis mechanism and an associated novel virus.</title>
        <authorList>
            <person name="Inwood S."/>
            <person name="Skelly J."/>
            <person name="Guhlin J."/>
            <person name="Harrop T."/>
            <person name="Goldson S."/>
            <person name="Dearden P."/>
        </authorList>
    </citation>
    <scope>NUCLEOTIDE SEQUENCE</scope>
    <source>
        <strain evidence="2">Irish</strain>
        <tissue evidence="2">Whole body</tissue>
    </source>
</reference>
<accession>A0AA39C847</accession>